<dbReference type="SUPFAM" id="SSF51735">
    <property type="entry name" value="NAD(P)-binding Rossmann-fold domains"/>
    <property type="match status" value="1"/>
</dbReference>
<name>A0ABY4H3X4_9BACI</name>
<dbReference type="InterPro" id="IPR036291">
    <property type="entry name" value="NAD(P)-bd_dom_sf"/>
</dbReference>
<evidence type="ECO:0008006" key="3">
    <source>
        <dbReference type="Google" id="ProtNLM"/>
    </source>
</evidence>
<gene>
    <name evidence="1" type="ORF">MUO14_07755</name>
</gene>
<dbReference type="Proteomes" id="UP000831880">
    <property type="component" value="Chromosome"/>
</dbReference>
<dbReference type="EMBL" id="CP095074">
    <property type="protein sequence ID" value="UOQ94815.1"/>
    <property type="molecule type" value="Genomic_DNA"/>
</dbReference>
<proteinExistence type="predicted"/>
<protein>
    <recommendedName>
        <fullName evidence="3">SDR family NAD(P)-dependent oxidoreductase</fullName>
    </recommendedName>
</protein>
<keyword evidence="2" id="KW-1185">Reference proteome</keyword>
<dbReference type="Gene3D" id="3.40.50.720">
    <property type="entry name" value="NAD(P)-binding Rossmann-like Domain"/>
    <property type="match status" value="1"/>
</dbReference>
<dbReference type="RefSeq" id="WP_244754671.1">
    <property type="nucleotide sequence ID" value="NZ_CP095074.1"/>
</dbReference>
<sequence length="49" mass="5240">MTIKGEDIVNHVSFRLDEKVALVTGASRGIGKALAEGSNHKAFQKSITN</sequence>
<accession>A0ABY4H3X4</accession>
<evidence type="ECO:0000313" key="2">
    <source>
        <dbReference type="Proteomes" id="UP000831880"/>
    </source>
</evidence>
<reference evidence="1 2" key="1">
    <citation type="submission" date="2022-04" db="EMBL/GenBank/DDBJ databases">
        <title>Halobacillus sp. isolated from saltern.</title>
        <authorList>
            <person name="Won M."/>
            <person name="Lee C.-M."/>
            <person name="Woen H.-Y."/>
            <person name="Kwon S.-W."/>
        </authorList>
    </citation>
    <scope>NUCLEOTIDE SEQUENCE [LARGE SCALE GENOMIC DNA]</scope>
    <source>
        <strain evidence="1 2">SSTM10-2</strain>
    </source>
</reference>
<evidence type="ECO:0000313" key="1">
    <source>
        <dbReference type="EMBL" id="UOQ94815.1"/>
    </source>
</evidence>
<organism evidence="1 2">
    <name type="scientific">Halobacillus shinanisalinarum</name>
    <dbReference type="NCBI Taxonomy" id="2932258"/>
    <lineage>
        <taxon>Bacteria</taxon>
        <taxon>Bacillati</taxon>
        <taxon>Bacillota</taxon>
        <taxon>Bacilli</taxon>
        <taxon>Bacillales</taxon>
        <taxon>Bacillaceae</taxon>
        <taxon>Halobacillus</taxon>
    </lineage>
</organism>